<keyword evidence="3" id="KW-1185">Reference proteome</keyword>
<dbReference type="AlphaFoldDB" id="A0A133V561"/>
<comment type="caution">
    <text evidence="2">The sequence shown here is derived from an EMBL/GenBank/DDBJ whole genome shotgun (WGS) entry which is preliminary data.</text>
</comment>
<feature type="domain" description="Cyclophilin TM1367-like" evidence="1">
    <location>
        <begin position="3"/>
        <end position="111"/>
    </location>
</feature>
<dbReference type="EMBL" id="LHXY01000033">
    <property type="protein sequence ID" value="KXB01584.1"/>
    <property type="molecule type" value="Genomic_DNA"/>
</dbReference>
<dbReference type="InterPro" id="IPR029000">
    <property type="entry name" value="Cyclophilin-like_dom_sf"/>
</dbReference>
<sequence>MIECRDFEVEAELLEDERPETCNAMWEALPIEGVATIWKEEIYFDIPVEINPEDATPETEQGDVSYWPDGPGFCVFFGDSQPASPVNTFARIGEGIEKFREVESGDKIKIRKAE</sequence>
<dbReference type="Pfam" id="PF04126">
    <property type="entry name" value="Cyclophil_like"/>
    <property type="match status" value="1"/>
</dbReference>
<dbReference type="SUPFAM" id="SSF50891">
    <property type="entry name" value="Cyclophilin-like"/>
    <property type="match status" value="1"/>
</dbReference>
<gene>
    <name evidence="2" type="ORF">AKJ44_02385</name>
</gene>
<protein>
    <recommendedName>
        <fullName evidence="1">Cyclophilin TM1367-like domain-containing protein</fullName>
    </recommendedName>
</protein>
<evidence type="ECO:0000259" key="1">
    <source>
        <dbReference type="Pfam" id="PF04126"/>
    </source>
</evidence>
<dbReference type="Proteomes" id="UP000070035">
    <property type="component" value="Unassembled WGS sequence"/>
</dbReference>
<dbReference type="InterPro" id="IPR025658">
    <property type="entry name" value="Cyclophilin_TM1367"/>
</dbReference>
<proteinExistence type="predicted"/>
<reference evidence="2 3" key="1">
    <citation type="journal article" date="2016" name="Sci. Rep.">
        <title>Metabolic traits of an uncultured archaeal lineage -MSBL1- from brine pools of the Red Sea.</title>
        <authorList>
            <person name="Mwirichia R."/>
            <person name="Alam I."/>
            <person name="Rashid M."/>
            <person name="Vinu M."/>
            <person name="Ba-Alawi W."/>
            <person name="Anthony Kamau A."/>
            <person name="Kamanda Ngugi D."/>
            <person name="Goker M."/>
            <person name="Klenk H.P."/>
            <person name="Bajic V."/>
            <person name="Stingl U."/>
        </authorList>
    </citation>
    <scope>NUCLEOTIDE SEQUENCE [LARGE SCALE GENOMIC DNA]</scope>
    <source>
        <strain evidence="2">SCGC-AAA261F17</strain>
    </source>
</reference>
<name>A0A133V561_9EURY</name>
<dbReference type="Gene3D" id="2.40.100.20">
    <property type="match status" value="1"/>
</dbReference>
<evidence type="ECO:0000313" key="2">
    <source>
        <dbReference type="EMBL" id="KXB01584.1"/>
    </source>
</evidence>
<evidence type="ECO:0000313" key="3">
    <source>
        <dbReference type="Proteomes" id="UP000070035"/>
    </source>
</evidence>
<accession>A0A133V561</accession>
<organism evidence="2 3">
    <name type="scientific">candidate division MSBL1 archaeon SCGC-AAA261F17</name>
    <dbReference type="NCBI Taxonomy" id="1698274"/>
    <lineage>
        <taxon>Archaea</taxon>
        <taxon>Methanobacteriati</taxon>
        <taxon>Methanobacteriota</taxon>
        <taxon>candidate division MSBL1</taxon>
    </lineage>
</organism>